<evidence type="ECO:0000256" key="6">
    <source>
        <dbReference type="ARBA" id="ARBA00022857"/>
    </source>
</evidence>
<comment type="similarity">
    <text evidence="2">Belongs to the P33MONOX family.</text>
</comment>
<dbReference type="GO" id="GO:0016491">
    <property type="term" value="F:oxidoreductase activity"/>
    <property type="evidence" value="ECO:0007669"/>
    <property type="project" value="UniProtKB-KW"/>
</dbReference>
<dbReference type="Pfam" id="PF15302">
    <property type="entry name" value="P33MONOX"/>
    <property type="match status" value="1"/>
</dbReference>
<dbReference type="Proteomes" id="UP000233160">
    <property type="component" value="Unassembled WGS sequence"/>
</dbReference>
<sequence>MASRQPEVPALEPSGPLGKMSLPIGICRRAFSYDDALEDPTPMTPPPSDMGSIPWKPVIPERKYQHLAKVEEGEASVSSPAMTLSPAIDSADKVPVVKAKATHVIMSSLITKQTQESIQRFEQQAGLRDAGYTPHKGLTTEESKYLRVAEALHKLKLQSGEKTKEEKQPASAQSTPSSTPHSSPKYRPRGWFPSGSSTALPGPNPSTMDSGSGDRDRNPSDKWSLFGTRPLQKYDSGGFATQAYRGAQKPSPMELIRAQATRMAEDPATFNPPKMDIPAIEGKTQPPRTHNLKPRDLNVLTPTGF</sequence>
<reference evidence="10" key="2">
    <citation type="submission" date="2025-09" db="UniProtKB">
        <authorList>
            <consortium name="Ensembl"/>
        </authorList>
    </citation>
    <scope>IDENTIFICATION</scope>
</reference>
<keyword evidence="6" id="KW-0521">NADP</keyword>
<dbReference type="Ensembl" id="ENSPCOT00000032647.1">
    <property type="protein sequence ID" value="ENSPCOP00000021977.1"/>
    <property type="gene ID" value="ENSPCOG00000023056.1"/>
</dbReference>
<dbReference type="OMA" id="TIQAYKG"/>
<comment type="subunit">
    <text evidence="3">Interacts with NELFB, NOL12 and PRNP.</text>
</comment>
<comment type="subcellular location">
    <subcellularLocation>
        <location evidence="1">Cytoplasm</location>
    </subcellularLocation>
</comment>
<feature type="region of interest" description="Disordered" evidence="9">
    <location>
        <begin position="266"/>
        <end position="305"/>
    </location>
</feature>
<gene>
    <name evidence="10" type="primary">KIAA1191</name>
</gene>
<comment type="function">
    <text evidence="8">Potential NADPH-dependent oxidoreductase. May be involved in the regulation of neuronal survival, differentiation and axonal outgrowth.</text>
</comment>
<dbReference type="KEGG" id="pcoq:105822511"/>
<protein>
    <recommendedName>
        <fullName evidence="4">Putative monooxygenase p33MONOX</fullName>
    </recommendedName>
</protein>
<keyword evidence="5" id="KW-0963">Cytoplasm</keyword>
<name>A0A2K6G6X1_PROCO</name>
<dbReference type="PANTHER" id="PTHR28342">
    <property type="entry name" value="MONOOXYGENASE P33MONOX-RELATED"/>
    <property type="match status" value="1"/>
</dbReference>
<dbReference type="CTD" id="57179"/>
<dbReference type="GeneID" id="105822511"/>
<dbReference type="STRING" id="379532.ENSPCOP00000021977"/>
<reference evidence="10" key="1">
    <citation type="submission" date="2025-08" db="UniProtKB">
        <authorList>
            <consortium name="Ensembl"/>
        </authorList>
    </citation>
    <scope>IDENTIFICATION</scope>
</reference>
<dbReference type="GO" id="GO:0005737">
    <property type="term" value="C:cytoplasm"/>
    <property type="evidence" value="ECO:0007669"/>
    <property type="project" value="UniProtKB-SubCell"/>
</dbReference>
<accession>A0A2K6G6X1</accession>
<dbReference type="RefSeq" id="XP_012514946.1">
    <property type="nucleotide sequence ID" value="XM_012659492.1"/>
</dbReference>
<evidence type="ECO:0000313" key="11">
    <source>
        <dbReference type="Proteomes" id="UP000233160"/>
    </source>
</evidence>
<evidence type="ECO:0000256" key="2">
    <source>
        <dbReference type="ARBA" id="ARBA00008758"/>
    </source>
</evidence>
<dbReference type="PANTHER" id="PTHR28342:SF1">
    <property type="entry name" value="MONOOXYGENASE P33MONOX-RELATED"/>
    <property type="match status" value="1"/>
</dbReference>
<evidence type="ECO:0000256" key="7">
    <source>
        <dbReference type="ARBA" id="ARBA00023002"/>
    </source>
</evidence>
<feature type="region of interest" description="Disordered" evidence="9">
    <location>
        <begin position="157"/>
        <end position="236"/>
    </location>
</feature>
<dbReference type="InterPro" id="IPR026759">
    <property type="entry name" value="P33MONOX"/>
</dbReference>
<dbReference type="OrthoDB" id="8935954at2759"/>
<proteinExistence type="inferred from homology"/>
<keyword evidence="11" id="KW-1185">Reference proteome</keyword>
<feature type="compositionally biased region" description="Low complexity" evidence="9">
    <location>
        <begin position="169"/>
        <end position="183"/>
    </location>
</feature>
<feature type="compositionally biased region" description="Polar residues" evidence="9">
    <location>
        <begin position="194"/>
        <end position="210"/>
    </location>
</feature>
<feature type="region of interest" description="Disordered" evidence="9">
    <location>
        <begin position="37"/>
        <end position="56"/>
    </location>
</feature>
<keyword evidence="7" id="KW-0560">Oxidoreductase</keyword>
<evidence type="ECO:0000256" key="4">
    <source>
        <dbReference type="ARBA" id="ARBA00016432"/>
    </source>
</evidence>
<evidence type="ECO:0000256" key="3">
    <source>
        <dbReference type="ARBA" id="ARBA00011791"/>
    </source>
</evidence>
<evidence type="ECO:0000256" key="5">
    <source>
        <dbReference type="ARBA" id="ARBA00022490"/>
    </source>
</evidence>
<feature type="region of interest" description="Disordered" evidence="9">
    <location>
        <begin position="1"/>
        <end position="21"/>
    </location>
</feature>
<evidence type="ECO:0000313" key="10">
    <source>
        <dbReference type="Ensembl" id="ENSPCOP00000021977.1"/>
    </source>
</evidence>
<dbReference type="GeneTree" id="ENSGT00390000000537"/>
<dbReference type="AlphaFoldDB" id="A0A2K6G6X1"/>
<feature type="compositionally biased region" description="Basic and acidic residues" evidence="9">
    <location>
        <begin position="157"/>
        <end position="168"/>
    </location>
</feature>
<dbReference type="RefSeq" id="XP_012514947.1">
    <property type="nucleotide sequence ID" value="XM_012659493.1"/>
</dbReference>
<evidence type="ECO:0000256" key="1">
    <source>
        <dbReference type="ARBA" id="ARBA00004496"/>
    </source>
</evidence>
<organism evidence="10 11">
    <name type="scientific">Propithecus coquereli</name>
    <name type="common">Coquerel's sifaka</name>
    <name type="synonym">Propithecus verreauxi coquereli</name>
    <dbReference type="NCBI Taxonomy" id="379532"/>
    <lineage>
        <taxon>Eukaryota</taxon>
        <taxon>Metazoa</taxon>
        <taxon>Chordata</taxon>
        <taxon>Craniata</taxon>
        <taxon>Vertebrata</taxon>
        <taxon>Euteleostomi</taxon>
        <taxon>Mammalia</taxon>
        <taxon>Eutheria</taxon>
        <taxon>Euarchontoglires</taxon>
        <taxon>Primates</taxon>
        <taxon>Strepsirrhini</taxon>
        <taxon>Lemuriformes</taxon>
        <taxon>Indriidae</taxon>
        <taxon>Propithecus</taxon>
    </lineage>
</organism>
<evidence type="ECO:0000256" key="8">
    <source>
        <dbReference type="ARBA" id="ARBA00025240"/>
    </source>
</evidence>
<evidence type="ECO:0000256" key="9">
    <source>
        <dbReference type="SAM" id="MobiDB-lite"/>
    </source>
</evidence>